<sequence>QSRPKPQRETEAGTHCPVIRTRENFEFFNNIGPKPTLIDFEANDCFEPALQFFCDVANGGFAEMVRLFAADLIEGSEQNSLDPCSRQR</sequence>
<protein>
    <submittedName>
        <fullName evidence="1">Uncharacterized protein</fullName>
    </submittedName>
</protein>
<feature type="non-terminal residue" evidence="1">
    <location>
        <position position="1"/>
    </location>
</feature>
<dbReference type="EMBL" id="QHLQ01000031">
    <property type="protein sequence ID" value="NIZ63194.1"/>
    <property type="molecule type" value="Genomic_DNA"/>
</dbReference>
<dbReference type="Proteomes" id="UP001429564">
    <property type="component" value="Unassembled WGS sequence"/>
</dbReference>
<keyword evidence="2" id="KW-1185">Reference proteome</keyword>
<organism evidence="1 2">
    <name type="scientific">Parasedimentitalea denitrificans</name>
    <dbReference type="NCBI Taxonomy" id="2211118"/>
    <lineage>
        <taxon>Bacteria</taxon>
        <taxon>Pseudomonadati</taxon>
        <taxon>Pseudomonadota</taxon>
        <taxon>Alphaproteobacteria</taxon>
        <taxon>Rhodobacterales</taxon>
        <taxon>Paracoccaceae</taxon>
        <taxon>Parasedimentitalea</taxon>
    </lineage>
</organism>
<name>A0ABX0WC07_9RHOB</name>
<accession>A0ABX0WC07</accession>
<reference evidence="1 2" key="1">
    <citation type="submission" date="2018-05" db="EMBL/GenBank/DDBJ databases">
        <authorList>
            <person name="Zhang Y.-J."/>
        </authorList>
    </citation>
    <scope>NUCLEOTIDE SEQUENCE [LARGE SCALE GENOMIC DNA]</scope>
    <source>
        <strain evidence="1 2">CY04</strain>
    </source>
</reference>
<comment type="caution">
    <text evidence="1">The sequence shown here is derived from an EMBL/GenBank/DDBJ whole genome shotgun (WGS) entry which is preliminary data.</text>
</comment>
<gene>
    <name evidence="1" type="ORF">DL239_19700</name>
</gene>
<evidence type="ECO:0000313" key="2">
    <source>
        <dbReference type="Proteomes" id="UP001429564"/>
    </source>
</evidence>
<evidence type="ECO:0000313" key="1">
    <source>
        <dbReference type="EMBL" id="NIZ63194.1"/>
    </source>
</evidence>
<proteinExistence type="predicted"/>